<accession>A0ABU4HJ88</accession>
<gene>
    <name evidence="4" type="ORF">R7226_03110</name>
</gene>
<sequence length="286" mass="30249">MSSAPPPRFIAPQSHEPAAPERETAWRPWTAFAALIAGFFAAFAGQLVIAAVATLFGATIEDPPPAVLILSTLFQDFAFIGAAIFFARSVGPVTPAQFGLRKTPLWPAIGAALATMLAFYFLSAVWAAIIDTGATDELPDSLGVDESTYALIGVCILVTVVAPLAEEFLFRGYMFGALRNWRGVWPAAIITGVIFGGIHAAGTDAEFLPPLMLLGFLLCLLRWRTGSLLPCIALHAVNNSIAFGVTAAGWDAWAIVLLVLGSVGACMLICWPFAGRRSDRPIGAAT</sequence>
<dbReference type="Pfam" id="PF02517">
    <property type="entry name" value="Rce1-like"/>
    <property type="match status" value="1"/>
</dbReference>
<dbReference type="PANTHER" id="PTHR43592">
    <property type="entry name" value="CAAX AMINO TERMINAL PROTEASE"/>
    <property type="match status" value="1"/>
</dbReference>
<proteinExistence type="predicted"/>
<feature type="transmembrane region" description="Helical" evidence="2">
    <location>
        <begin position="66"/>
        <end position="87"/>
    </location>
</feature>
<feature type="region of interest" description="Disordered" evidence="1">
    <location>
        <begin position="1"/>
        <end position="20"/>
    </location>
</feature>
<dbReference type="EMBL" id="JAWSTH010000004">
    <property type="protein sequence ID" value="MDW5593310.1"/>
    <property type="molecule type" value="Genomic_DNA"/>
</dbReference>
<reference evidence="5" key="1">
    <citation type="submission" date="2023-07" db="EMBL/GenBank/DDBJ databases">
        <title>Conexibacter stalactiti sp. nov., isolated from stalactites in a lava cave and emended description of the genus Conexibacter.</title>
        <authorList>
            <person name="Lee S.D."/>
        </authorList>
    </citation>
    <scope>NUCLEOTIDE SEQUENCE [LARGE SCALE GENOMIC DNA]</scope>
    <source>
        <strain evidence="5">KCTC 39840</strain>
    </source>
</reference>
<protein>
    <submittedName>
        <fullName evidence="4">Type II CAAX endopeptidase family protein</fullName>
    </submittedName>
</protein>
<feature type="domain" description="CAAX prenyl protease 2/Lysostaphin resistance protein A-like" evidence="3">
    <location>
        <begin position="152"/>
        <end position="240"/>
    </location>
</feature>
<evidence type="ECO:0000313" key="4">
    <source>
        <dbReference type="EMBL" id="MDW5593310.1"/>
    </source>
</evidence>
<dbReference type="PANTHER" id="PTHR43592:SF15">
    <property type="entry name" value="CAAX AMINO TERMINAL PROTEASE FAMILY PROTEIN"/>
    <property type="match status" value="1"/>
</dbReference>
<comment type="caution">
    <text evidence="4">The sequence shown here is derived from an EMBL/GenBank/DDBJ whole genome shotgun (WGS) entry which is preliminary data.</text>
</comment>
<keyword evidence="2" id="KW-0472">Membrane</keyword>
<keyword evidence="2" id="KW-1133">Transmembrane helix</keyword>
<feature type="transmembrane region" description="Helical" evidence="2">
    <location>
        <begin position="32"/>
        <end position="60"/>
    </location>
</feature>
<feature type="transmembrane region" description="Helical" evidence="2">
    <location>
        <begin position="149"/>
        <end position="170"/>
    </location>
</feature>
<organism evidence="4 5">
    <name type="scientific">Conexibacter stalactiti</name>
    <dbReference type="NCBI Taxonomy" id="1940611"/>
    <lineage>
        <taxon>Bacteria</taxon>
        <taxon>Bacillati</taxon>
        <taxon>Actinomycetota</taxon>
        <taxon>Thermoleophilia</taxon>
        <taxon>Solirubrobacterales</taxon>
        <taxon>Conexibacteraceae</taxon>
        <taxon>Conexibacter</taxon>
    </lineage>
</organism>
<feature type="transmembrane region" description="Helical" evidence="2">
    <location>
        <begin position="182"/>
        <end position="201"/>
    </location>
</feature>
<name>A0ABU4HJ88_9ACTN</name>
<evidence type="ECO:0000313" key="5">
    <source>
        <dbReference type="Proteomes" id="UP001284601"/>
    </source>
</evidence>
<feature type="transmembrane region" description="Helical" evidence="2">
    <location>
        <begin position="108"/>
        <end position="129"/>
    </location>
</feature>
<keyword evidence="2" id="KW-0812">Transmembrane</keyword>
<dbReference type="InterPro" id="IPR003675">
    <property type="entry name" value="Rce1/LyrA-like_dom"/>
</dbReference>
<evidence type="ECO:0000256" key="2">
    <source>
        <dbReference type="SAM" id="Phobius"/>
    </source>
</evidence>
<dbReference type="Proteomes" id="UP001284601">
    <property type="component" value="Unassembled WGS sequence"/>
</dbReference>
<evidence type="ECO:0000256" key="1">
    <source>
        <dbReference type="SAM" id="MobiDB-lite"/>
    </source>
</evidence>
<evidence type="ECO:0000259" key="3">
    <source>
        <dbReference type="Pfam" id="PF02517"/>
    </source>
</evidence>
<feature type="transmembrane region" description="Helical" evidence="2">
    <location>
        <begin position="253"/>
        <end position="274"/>
    </location>
</feature>
<keyword evidence="5" id="KW-1185">Reference proteome</keyword>
<dbReference type="RefSeq" id="WP_318595570.1">
    <property type="nucleotide sequence ID" value="NZ_JAWSTH010000004.1"/>
</dbReference>